<dbReference type="GO" id="GO:0008324">
    <property type="term" value="F:monoatomic cation transmembrane transporter activity"/>
    <property type="evidence" value="ECO:0007669"/>
    <property type="project" value="InterPro"/>
</dbReference>
<dbReference type="SUPFAM" id="SSF116726">
    <property type="entry name" value="TrkA C-terminal domain-like"/>
    <property type="match status" value="1"/>
</dbReference>
<organism evidence="10 11">
    <name type="scientific">Candidatus Lactobacillus pullistercoris</name>
    <dbReference type="NCBI Taxonomy" id="2838636"/>
    <lineage>
        <taxon>Bacteria</taxon>
        <taxon>Bacillati</taxon>
        <taxon>Bacillota</taxon>
        <taxon>Bacilli</taxon>
        <taxon>Lactobacillales</taxon>
        <taxon>Lactobacillaceae</taxon>
        <taxon>Lactobacillus</taxon>
    </lineage>
</organism>
<evidence type="ECO:0000256" key="3">
    <source>
        <dbReference type="ARBA" id="ARBA00022692"/>
    </source>
</evidence>
<dbReference type="GO" id="GO:0005247">
    <property type="term" value="F:voltage-gated chloride channel activity"/>
    <property type="evidence" value="ECO:0007669"/>
    <property type="project" value="TreeGrafter"/>
</dbReference>
<sequence length="517" mass="55900">MNRDNTETLRLLVQSILVGILTGAVVGIFRFGIEKTSSFWLKLFSMAHQNPVWFLALIIGFIAVAVIAGYFVKQQPHVGGSGIPEVKLELQGKLSVKWFPILWRKLIGGILVIGTGLFLGPEGPSLQLGSSIGQGVGEGFNQTKTNSRVLLATGAASGLSAAFGAPLSGPLFVLEEVFHNFSPRVWMNALAGGITANFVVSNFFGLKPSLAIPYNHSFPIVLYWHLILLGLILGLLGHLYKIGLFSLKKIYKKITIIPSWLYGIIPLIILIPIGYYWPLITGPGNRLILSLSKTITSQGWITVGILAFFFILRIVFSIVSYDSGLPSGIFLPILTMGALIGATYGTCMVQLGLLPQKLVVNLVIFSMAGLFAAIIRAPFTAIILITEMVGSLLHLMPLAVVAFIALLVDELLGGRPIYDSLAAAMQGKNGVAKAAGREDQLTVPVYESSQLVDKKVADVDWPHNTLVKMIRRGSEEIIPNGQTVIAGGDMLILAVDQNKRGEVYDAIKKLQEVELDG</sequence>
<keyword evidence="6 8" id="KW-0472">Membrane</keyword>
<evidence type="ECO:0000256" key="6">
    <source>
        <dbReference type="ARBA" id="ARBA00023136"/>
    </source>
</evidence>
<dbReference type="EMBL" id="JAHLFT010000043">
    <property type="protein sequence ID" value="MBU3828186.1"/>
    <property type="molecule type" value="Genomic_DNA"/>
</dbReference>
<evidence type="ECO:0000256" key="5">
    <source>
        <dbReference type="ARBA" id="ARBA00023065"/>
    </source>
</evidence>
<feature type="transmembrane region" description="Helical" evidence="8">
    <location>
        <begin position="149"/>
        <end position="173"/>
    </location>
</feature>
<dbReference type="Proteomes" id="UP000823844">
    <property type="component" value="Unassembled WGS sequence"/>
</dbReference>
<feature type="transmembrane region" description="Helical" evidence="8">
    <location>
        <begin position="327"/>
        <end position="347"/>
    </location>
</feature>
<dbReference type="GO" id="GO:0005886">
    <property type="term" value="C:plasma membrane"/>
    <property type="evidence" value="ECO:0007669"/>
    <property type="project" value="TreeGrafter"/>
</dbReference>
<accession>A0A9E2NTD2</accession>
<dbReference type="Pfam" id="PF00654">
    <property type="entry name" value="Voltage_CLC"/>
    <property type="match status" value="1"/>
</dbReference>
<keyword evidence="7" id="KW-0868">Chloride</keyword>
<dbReference type="InterPro" id="IPR036721">
    <property type="entry name" value="RCK_C_sf"/>
</dbReference>
<evidence type="ECO:0000256" key="7">
    <source>
        <dbReference type="ARBA" id="ARBA00023214"/>
    </source>
</evidence>
<dbReference type="CDD" id="cd01031">
    <property type="entry name" value="EriC"/>
    <property type="match status" value="1"/>
</dbReference>
<protein>
    <submittedName>
        <fullName evidence="10">Chloride channel protein</fullName>
    </submittedName>
</protein>
<feature type="transmembrane region" description="Helical" evidence="8">
    <location>
        <begin position="359"/>
        <end position="385"/>
    </location>
</feature>
<evidence type="ECO:0000256" key="8">
    <source>
        <dbReference type="SAM" id="Phobius"/>
    </source>
</evidence>
<feature type="transmembrane region" description="Helical" evidence="8">
    <location>
        <begin position="218"/>
        <end position="240"/>
    </location>
</feature>
<keyword evidence="3 8" id="KW-0812">Transmembrane</keyword>
<dbReference type="InterPro" id="IPR014743">
    <property type="entry name" value="Cl-channel_core"/>
</dbReference>
<reference evidence="10" key="1">
    <citation type="journal article" date="2021" name="PeerJ">
        <title>Extensive microbial diversity within the chicken gut microbiome revealed by metagenomics and culture.</title>
        <authorList>
            <person name="Gilroy R."/>
            <person name="Ravi A."/>
            <person name="Getino M."/>
            <person name="Pursley I."/>
            <person name="Horton D.L."/>
            <person name="Alikhan N.F."/>
            <person name="Baker D."/>
            <person name="Gharbi K."/>
            <person name="Hall N."/>
            <person name="Watson M."/>
            <person name="Adriaenssens E.M."/>
            <person name="Foster-Nyarko E."/>
            <person name="Jarju S."/>
            <person name="Secka A."/>
            <person name="Antonio M."/>
            <person name="Oren A."/>
            <person name="Chaudhuri R.R."/>
            <person name="La Ragione R."/>
            <person name="Hildebrand F."/>
            <person name="Pallen M.J."/>
        </authorList>
    </citation>
    <scope>NUCLEOTIDE SEQUENCE</scope>
    <source>
        <strain evidence="10">F6-686</strain>
    </source>
</reference>
<gene>
    <name evidence="10" type="ORF">H9806_03410</name>
</gene>
<feature type="transmembrane region" description="Helical" evidence="8">
    <location>
        <begin position="260"/>
        <end position="279"/>
    </location>
</feature>
<feature type="domain" description="RCK C-terminal" evidence="9">
    <location>
        <begin position="428"/>
        <end position="509"/>
    </location>
</feature>
<feature type="transmembrane region" description="Helical" evidence="8">
    <location>
        <begin position="300"/>
        <end position="321"/>
    </location>
</feature>
<dbReference type="Gene3D" id="3.30.70.1450">
    <property type="entry name" value="Regulator of K+ conductance, C-terminal domain"/>
    <property type="match status" value="1"/>
</dbReference>
<evidence type="ECO:0000259" key="9">
    <source>
        <dbReference type="PROSITE" id="PS51202"/>
    </source>
</evidence>
<keyword evidence="2" id="KW-0813">Transport</keyword>
<dbReference type="SUPFAM" id="SSF81340">
    <property type="entry name" value="Clc chloride channel"/>
    <property type="match status" value="1"/>
</dbReference>
<evidence type="ECO:0000256" key="2">
    <source>
        <dbReference type="ARBA" id="ARBA00022448"/>
    </source>
</evidence>
<dbReference type="PANTHER" id="PTHR45711">
    <property type="entry name" value="CHLORIDE CHANNEL PROTEIN"/>
    <property type="match status" value="1"/>
</dbReference>
<dbReference type="PRINTS" id="PR00762">
    <property type="entry name" value="CLCHANNEL"/>
</dbReference>
<dbReference type="Pfam" id="PF02080">
    <property type="entry name" value="TrkA_C"/>
    <property type="match status" value="1"/>
</dbReference>
<evidence type="ECO:0000313" key="10">
    <source>
        <dbReference type="EMBL" id="MBU3828186.1"/>
    </source>
</evidence>
<evidence type="ECO:0000313" key="11">
    <source>
        <dbReference type="Proteomes" id="UP000823844"/>
    </source>
</evidence>
<evidence type="ECO:0000256" key="4">
    <source>
        <dbReference type="ARBA" id="ARBA00022989"/>
    </source>
</evidence>
<feature type="transmembrane region" description="Helical" evidence="8">
    <location>
        <begin position="101"/>
        <end position="120"/>
    </location>
</feature>
<keyword evidence="4 8" id="KW-1133">Transmembrane helix</keyword>
<keyword evidence="5" id="KW-0406">Ion transport</keyword>
<comment type="subcellular location">
    <subcellularLocation>
        <location evidence="1">Membrane</location>
        <topology evidence="1">Multi-pass membrane protein</topology>
    </subcellularLocation>
</comment>
<dbReference type="InterPro" id="IPR001807">
    <property type="entry name" value="ClC"/>
</dbReference>
<dbReference type="InterPro" id="IPR006037">
    <property type="entry name" value="RCK_C"/>
</dbReference>
<feature type="transmembrane region" description="Helical" evidence="8">
    <location>
        <begin position="391"/>
        <end position="408"/>
    </location>
</feature>
<dbReference type="GO" id="GO:0006813">
    <property type="term" value="P:potassium ion transport"/>
    <property type="evidence" value="ECO:0007669"/>
    <property type="project" value="InterPro"/>
</dbReference>
<dbReference type="PROSITE" id="PS51202">
    <property type="entry name" value="RCK_C"/>
    <property type="match status" value="1"/>
</dbReference>
<feature type="transmembrane region" description="Helical" evidence="8">
    <location>
        <begin position="52"/>
        <end position="72"/>
    </location>
</feature>
<comment type="caution">
    <text evidence="10">The sequence shown here is derived from an EMBL/GenBank/DDBJ whole genome shotgun (WGS) entry which is preliminary data.</text>
</comment>
<reference evidence="10" key="2">
    <citation type="submission" date="2021-04" db="EMBL/GenBank/DDBJ databases">
        <authorList>
            <person name="Gilroy R."/>
        </authorList>
    </citation>
    <scope>NUCLEOTIDE SEQUENCE</scope>
    <source>
        <strain evidence="10">F6-686</strain>
    </source>
</reference>
<feature type="transmembrane region" description="Helical" evidence="8">
    <location>
        <begin position="12"/>
        <end position="31"/>
    </location>
</feature>
<evidence type="ECO:0000256" key="1">
    <source>
        <dbReference type="ARBA" id="ARBA00004141"/>
    </source>
</evidence>
<proteinExistence type="predicted"/>
<dbReference type="Gene3D" id="1.10.3080.10">
    <property type="entry name" value="Clc chloride channel"/>
    <property type="match status" value="1"/>
</dbReference>
<feature type="transmembrane region" description="Helical" evidence="8">
    <location>
        <begin position="185"/>
        <end position="206"/>
    </location>
</feature>
<name>A0A9E2NTD2_9LACO</name>
<dbReference type="PANTHER" id="PTHR45711:SF6">
    <property type="entry name" value="CHLORIDE CHANNEL PROTEIN"/>
    <property type="match status" value="1"/>
</dbReference>
<dbReference type="AlphaFoldDB" id="A0A9E2NTD2"/>